<dbReference type="PRINTS" id="PR00455">
    <property type="entry name" value="HTHTETR"/>
</dbReference>
<evidence type="ECO:0000256" key="2">
    <source>
        <dbReference type="ARBA" id="ARBA00023125"/>
    </source>
</evidence>
<reference evidence="6 7" key="1">
    <citation type="submission" date="2020-08" db="EMBL/GenBank/DDBJ databases">
        <title>Sequencing the genomes of 1000 actinobacteria strains.</title>
        <authorList>
            <person name="Klenk H.-P."/>
        </authorList>
    </citation>
    <scope>NUCLEOTIDE SEQUENCE [LARGE SCALE GENOMIC DNA]</scope>
    <source>
        <strain evidence="6 7">DSM 45859</strain>
    </source>
</reference>
<keyword evidence="7" id="KW-1185">Reference proteome</keyword>
<feature type="DNA-binding region" description="H-T-H motif" evidence="4">
    <location>
        <begin position="33"/>
        <end position="52"/>
    </location>
</feature>
<dbReference type="RefSeq" id="WP_312873821.1">
    <property type="nucleotide sequence ID" value="NZ_JACHMG010000001.1"/>
</dbReference>
<dbReference type="PANTHER" id="PTHR47506:SF7">
    <property type="entry name" value="TRANSCRIPTIONAL REGULATORY PROTEIN"/>
    <property type="match status" value="1"/>
</dbReference>
<dbReference type="PANTHER" id="PTHR47506">
    <property type="entry name" value="TRANSCRIPTIONAL REGULATORY PROTEIN"/>
    <property type="match status" value="1"/>
</dbReference>
<dbReference type="EMBL" id="JACHMG010000001">
    <property type="protein sequence ID" value="MBB4684928.1"/>
    <property type="molecule type" value="Genomic_DNA"/>
</dbReference>
<dbReference type="InterPro" id="IPR036271">
    <property type="entry name" value="Tet_transcr_reg_TetR-rel_C_sf"/>
</dbReference>
<dbReference type="Proteomes" id="UP000581769">
    <property type="component" value="Unassembled WGS sequence"/>
</dbReference>
<keyword evidence="1" id="KW-0805">Transcription regulation</keyword>
<dbReference type="InterPro" id="IPR001647">
    <property type="entry name" value="HTH_TetR"/>
</dbReference>
<dbReference type="Pfam" id="PF00440">
    <property type="entry name" value="TetR_N"/>
    <property type="match status" value="1"/>
</dbReference>
<dbReference type="Gene3D" id="1.10.10.60">
    <property type="entry name" value="Homeodomain-like"/>
    <property type="match status" value="1"/>
</dbReference>
<protein>
    <submittedName>
        <fullName evidence="6">TetR/AcrR family transcriptional repressor of nem operon</fullName>
    </submittedName>
</protein>
<evidence type="ECO:0000256" key="1">
    <source>
        <dbReference type="ARBA" id="ARBA00023015"/>
    </source>
</evidence>
<accession>A0A840IUV0</accession>
<dbReference type="Gene3D" id="1.10.357.10">
    <property type="entry name" value="Tetracycline Repressor, domain 2"/>
    <property type="match status" value="1"/>
</dbReference>
<evidence type="ECO:0000259" key="5">
    <source>
        <dbReference type="PROSITE" id="PS50977"/>
    </source>
</evidence>
<dbReference type="InterPro" id="IPR009057">
    <property type="entry name" value="Homeodomain-like_sf"/>
</dbReference>
<sequence length="203" mass="21852">MPRITQEQKRRNREKIVDAAGAGFRSRGIDGVGIEEVMKNAGMTHGGFYNHFTSKEALALEVLHEGFTSSLDAVAATRAAHPRSARAALNGIVDDYLTTTHRDHPESGCASAALVSDAGRHGAAAQAEYRRGLEGYFAAFTELLLDRARQSDAELDPAAAREHAIAVFSQMVGALVLSRAVADAEPALSDEVLTANRRQLKRK</sequence>
<keyword evidence="2 4" id="KW-0238">DNA-binding</keyword>
<evidence type="ECO:0000256" key="4">
    <source>
        <dbReference type="PROSITE-ProRule" id="PRU00335"/>
    </source>
</evidence>
<name>A0A840IUV0_9PSEU</name>
<comment type="caution">
    <text evidence="6">The sequence shown here is derived from an EMBL/GenBank/DDBJ whole genome shotgun (WGS) entry which is preliminary data.</text>
</comment>
<organism evidence="6 7">
    <name type="scientific">Amycolatopsis jiangsuensis</name>
    <dbReference type="NCBI Taxonomy" id="1181879"/>
    <lineage>
        <taxon>Bacteria</taxon>
        <taxon>Bacillati</taxon>
        <taxon>Actinomycetota</taxon>
        <taxon>Actinomycetes</taxon>
        <taxon>Pseudonocardiales</taxon>
        <taxon>Pseudonocardiaceae</taxon>
        <taxon>Amycolatopsis</taxon>
    </lineage>
</organism>
<dbReference type="SUPFAM" id="SSF48498">
    <property type="entry name" value="Tetracyclin repressor-like, C-terminal domain"/>
    <property type="match status" value="1"/>
</dbReference>
<keyword evidence="3" id="KW-0804">Transcription</keyword>
<evidence type="ECO:0000256" key="3">
    <source>
        <dbReference type="ARBA" id="ARBA00023163"/>
    </source>
</evidence>
<dbReference type="GO" id="GO:0003677">
    <property type="term" value="F:DNA binding"/>
    <property type="evidence" value="ECO:0007669"/>
    <property type="project" value="UniProtKB-UniRule"/>
</dbReference>
<evidence type="ECO:0000313" key="6">
    <source>
        <dbReference type="EMBL" id="MBB4684928.1"/>
    </source>
</evidence>
<dbReference type="AlphaFoldDB" id="A0A840IUV0"/>
<feature type="domain" description="HTH tetR-type" evidence="5">
    <location>
        <begin position="10"/>
        <end position="70"/>
    </location>
</feature>
<gene>
    <name evidence="6" type="ORF">BJY18_002413</name>
</gene>
<proteinExistence type="predicted"/>
<evidence type="ECO:0000313" key="7">
    <source>
        <dbReference type="Proteomes" id="UP000581769"/>
    </source>
</evidence>
<dbReference type="PROSITE" id="PS50977">
    <property type="entry name" value="HTH_TETR_2"/>
    <property type="match status" value="1"/>
</dbReference>
<dbReference type="SUPFAM" id="SSF46689">
    <property type="entry name" value="Homeodomain-like"/>
    <property type="match status" value="1"/>
</dbReference>